<reference evidence="10 11" key="1">
    <citation type="submission" date="2017-11" db="EMBL/GenBank/DDBJ databases">
        <title>Draft genome sequence of Enterococcus plantarum TRW2 strain isolated from lettuce.</title>
        <authorList>
            <person name="Kim E.B."/>
            <person name="Marco M.L."/>
            <person name="Williams T.R."/>
            <person name="You I.H."/>
        </authorList>
    </citation>
    <scope>NUCLEOTIDE SEQUENCE [LARGE SCALE GENOMIC DNA]</scope>
    <source>
        <strain evidence="10 11">TRW2</strain>
    </source>
</reference>
<evidence type="ECO:0000256" key="6">
    <source>
        <dbReference type="SAM" id="MobiDB-lite"/>
    </source>
</evidence>
<feature type="domain" description="MucBP" evidence="9">
    <location>
        <begin position="592"/>
        <end position="654"/>
    </location>
</feature>
<dbReference type="Proteomes" id="UP000249828">
    <property type="component" value="Unassembled WGS sequence"/>
</dbReference>
<keyword evidence="4" id="KW-0677">Repeat</keyword>
<sequence length="806" mass="88359">MKKWTHTLLVSTIVLGALPYSAINSSIQANAEDIAEQATAEKEEAITEPSESVTENIIEPETIVPIETYDLEVTKEISDESVLKSDIQESDLQEVENVQQQEPLKISPRKTEDFKVNVDGVELPIEKNYFYTNISSLVFERALADEFSHDYQYSLTYNDVPIHGYISGRSVNFADYTEEGIYKVSMRGLTSGEDIDTGFFYNNIQRTASSVNIDGVINSLGTVVENPSSITVGRDAKDTYGDIEEYSWVISGTDQDGNPIEIKGKDRQPTQEEINSLPTGDYIITNTVTEKLPDGYVSINPISDTTQGAFKITAGKVIVEHILSDKDGNEIKIHSTDNTTYNGKIGTGYTTSPINIPGYELVQEKIPNNENGKYTAADQTVKYYYKKIITDINVEYVDTEGNPLKPNDKITNEYEAPYKTTPKDIPGYDLVATSGNVTGIHTENDQTVSYVYKKKETKVTVNYVDEKGNPLADKDLINGFFDDPYNTAPKEIPGYTVKTAPDNASGKHTVDPTEVTYVYTKIKTDINVEYVDENGNPISSNELIPGEYGDDYKTTPKEIPGYELVTVPVNADGTHTDKNQTVKYVYKKKKTKVTVNYVDEKGQPLSNSDLINGLFDDSYDTKPRAIPGYILTAVPSNASGKQAVDPTEVTYVYKKIEAPTVNDSLEGAKEVSGTGMPNSQVVVTFPTGAQVTVDVDKDGKWTAAVPEGVELKKGDKVTAVTLDPSTGVTSDPGAGKVIPLTTKVPETGSLTNTNKPNYSGNTETTTQAKHKLPNTGETSNADVVSIGLLSLIVAFFGKCLHKRKTE</sequence>
<feature type="domain" description="MucBP" evidence="9">
    <location>
        <begin position="458"/>
        <end position="520"/>
    </location>
</feature>
<keyword evidence="11" id="KW-1185">Reference proteome</keyword>
<comment type="caution">
    <text evidence="10">The sequence shown here is derived from an EMBL/GenBank/DDBJ whole genome shotgun (WGS) entry which is preliminary data.</text>
</comment>
<dbReference type="RefSeq" id="WP_111247491.1">
    <property type="nucleotide sequence ID" value="NZ_PIEU01000046.1"/>
</dbReference>
<keyword evidence="3 7" id="KW-0732">Signal</keyword>
<feature type="domain" description="Gram-positive cocci surface proteins LPxTG" evidence="8">
    <location>
        <begin position="765"/>
        <end position="803"/>
    </location>
</feature>
<evidence type="ECO:0000256" key="5">
    <source>
        <dbReference type="ARBA" id="ARBA00023088"/>
    </source>
</evidence>
<accession>A0A2W3Z5J6</accession>
<keyword evidence="2" id="KW-0964">Secreted</keyword>
<name>A0A2W3Z5J6_9ENTE</name>
<feature type="signal peptide" evidence="7">
    <location>
        <begin position="1"/>
        <end position="22"/>
    </location>
</feature>
<feature type="compositionally biased region" description="Polar residues" evidence="6">
    <location>
        <begin position="748"/>
        <end position="767"/>
    </location>
</feature>
<dbReference type="Pfam" id="PF00746">
    <property type="entry name" value="Gram_pos_anchor"/>
    <property type="match status" value="1"/>
</dbReference>
<gene>
    <name evidence="10" type="ORF">CI088_05720</name>
</gene>
<evidence type="ECO:0000259" key="9">
    <source>
        <dbReference type="Pfam" id="PF06458"/>
    </source>
</evidence>
<feature type="domain" description="MucBP" evidence="9">
    <location>
        <begin position="392"/>
        <end position="453"/>
    </location>
</feature>
<dbReference type="Gene3D" id="2.60.40.10">
    <property type="entry name" value="Immunoglobulins"/>
    <property type="match status" value="1"/>
</dbReference>
<dbReference type="STRING" id="1077675.BCR22_13820"/>
<evidence type="ECO:0000256" key="4">
    <source>
        <dbReference type="ARBA" id="ARBA00022737"/>
    </source>
</evidence>
<dbReference type="InterPro" id="IPR013783">
    <property type="entry name" value="Ig-like_fold"/>
</dbReference>
<dbReference type="InterPro" id="IPR019931">
    <property type="entry name" value="LPXTG_anchor"/>
</dbReference>
<dbReference type="NCBIfam" id="TIGR01167">
    <property type="entry name" value="LPXTG_anchor"/>
    <property type="match status" value="1"/>
</dbReference>
<proteinExistence type="predicted"/>
<evidence type="ECO:0000313" key="11">
    <source>
        <dbReference type="Proteomes" id="UP000249828"/>
    </source>
</evidence>
<keyword evidence="1" id="KW-0134">Cell wall</keyword>
<dbReference type="Pfam" id="PF06458">
    <property type="entry name" value="MucBP"/>
    <property type="match status" value="5"/>
</dbReference>
<evidence type="ECO:0000313" key="10">
    <source>
        <dbReference type="EMBL" id="PZL75231.1"/>
    </source>
</evidence>
<dbReference type="EMBL" id="PIEU01000046">
    <property type="protein sequence ID" value="PZL75231.1"/>
    <property type="molecule type" value="Genomic_DNA"/>
</dbReference>
<dbReference type="InterPro" id="IPR009459">
    <property type="entry name" value="MucBP_dom"/>
</dbReference>
<keyword evidence="5" id="KW-0572">Peptidoglycan-anchor</keyword>
<organism evidence="10 11">
    <name type="scientific">Enterococcus plantarum</name>
    <dbReference type="NCBI Taxonomy" id="1077675"/>
    <lineage>
        <taxon>Bacteria</taxon>
        <taxon>Bacillati</taxon>
        <taxon>Bacillota</taxon>
        <taxon>Bacilli</taxon>
        <taxon>Lactobacillales</taxon>
        <taxon>Enterococcaceae</taxon>
        <taxon>Enterococcus</taxon>
    </lineage>
</organism>
<evidence type="ECO:0000259" key="8">
    <source>
        <dbReference type="Pfam" id="PF00746"/>
    </source>
</evidence>
<evidence type="ECO:0008006" key="12">
    <source>
        <dbReference type="Google" id="ProtNLM"/>
    </source>
</evidence>
<evidence type="ECO:0000256" key="3">
    <source>
        <dbReference type="ARBA" id="ARBA00022729"/>
    </source>
</evidence>
<feature type="domain" description="MucBP" evidence="9">
    <location>
        <begin position="317"/>
        <end position="386"/>
    </location>
</feature>
<evidence type="ECO:0000256" key="7">
    <source>
        <dbReference type="SAM" id="SignalP"/>
    </source>
</evidence>
<feature type="chain" id="PRO_5038938298" description="Gram-positive cocci surface proteins LPxTG domain-containing protein" evidence="7">
    <location>
        <begin position="23"/>
        <end position="806"/>
    </location>
</feature>
<evidence type="ECO:0000256" key="1">
    <source>
        <dbReference type="ARBA" id="ARBA00022512"/>
    </source>
</evidence>
<feature type="region of interest" description="Disordered" evidence="6">
    <location>
        <begin position="744"/>
        <end position="778"/>
    </location>
</feature>
<dbReference type="AlphaFoldDB" id="A0A2W3Z5J6"/>
<protein>
    <recommendedName>
        <fullName evidence="12">Gram-positive cocci surface proteins LPxTG domain-containing protein</fullName>
    </recommendedName>
</protein>
<feature type="domain" description="MucBP" evidence="9">
    <location>
        <begin position="526"/>
        <end position="587"/>
    </location>
</feature>
<dbReference type="Gene3D" id="3.10.20.320">
    <property type="entry name" value="Putative peptidoglycan bound protein (lpxtg motif)"/>
    <property type="match status" value="5"/>
</dbReference>
<evidence type="ECO:0000256" key="2">
    <source>
        <dbReference type="ARBA" id="ARBA00022525"/>
    </source>
</evidence>